<dbReference type="Proteomes" id="UP000037035">
    <property type="component" value="Unassembled WGS sequence"/>
</dbReference>
<evidence type="ECO:0000259" key="2">
    <source>
        <dbReference type="Pfam" id="PF05183"/>
    </source>
</evidence>
<organism evidence="3 4">
    <name type="scientific">Puccinia sorghi</name>
    <dbReference type="NCBI Taxonomy" id="27349"/>
    <lineage>
        <taxon>Eukaryota</taxon>
        <taxon>Fungi</taxon>
        <taxon>Dikarya</taxon>
        <taxon>Basidiomycota</taxon>
        <taxon>Pucciniomycotina</taxon>
        <taxon>Pucciniomycetes</taxon>
        <taxon>Pucciniales</taxon>
        <taxon>Pucciniaceae</taxon>
        <taxon>Puccinia</taxon>
    </lineage>
</organism>
<evidence type="ECO:0000256" key="1">
    <source>
        <dbReference type="RuleBase" id="RU363098"/>
    </source>
</evidence>
<dbReference type="OrthoDB" id="10055769at2759"/>
<dbReference type="GO" id="GO:0031380">
    <property type="term" value="C:nuclear RNA-directed RNA polymerase complex"/>
    <property type="evidence" value="ECO:0007669"/>
    <property type="project" value="TreeGrafter"/>
</dbReference>
<sequence>MGFPEAKEGSIETVLLPNNPVFLEQPLPWSHLFELARLFQACNQEQRKEVNLTNWAHAAAKTDNPADLQDLLLTNGGEGRVARISASVKEMFKRTESEGLPLLQRRVGCWIELKPPKNQVFIPKLSPPEFAKSNQLHRSYGADQFIHIRLDDQLCKQLRSRGNQSSIQKAFRKFIHAPIRIGSRLFFVALRKENHIWLVSAPNSGWESTKRFINDVLDLNLNKEMTVAKWASYCFTIIRLIGLRGFRICISIRAFMVARTSLLLSATNSSIDVNPQDIRRVPDIYSDSLIISRDLLCSSIKVDGMAYTTRSPVVHCTLGPACVEGLIQNKPLVWRLGIPSEDDKHLIQLWDDQIGKASKHIFIKFRARRYDHFEKTFVLTEEPVVVLLERCLSMGARPQGKAEIMTDGAGIISRAAATRVCETIELKCDTLPSAYQARIGLWILPPQLHTQDVNPWVEIRDSQWKAETVKGYHFHFNLNRISRVVNNSNLGKQLLPILATRGVRADSVCTMLDDYIKSTISDLNSNDPLRLAEVLTRGGALRQARKMILNRLAGLQHDPTGSRTFRDNESADAYISPGYEESWALTKDNLHHLSLSPIQCEEQVISMLAAGFEPSNRYLVSRLRKIKLDKITSAFHFLMVASLYLLFDLNLRSSSKYQFLKALLFMLYLIRQTGTLKEDEAFLQFSNFKDDSLGVKISTLICPAIVSRSPCVSSIDVRKINLVDNDHLRETYFDVLVCSIQGKRSLLSLLSGEQAETVLLPHIGDQVTVVWNSTLTQQFHNVNLEKHPTINTDHLFEPVQLGTVEECLLGAYEKDAQLFVKVAQSMQVAGLFTPNDAGSYSSKHATAEYLFGLDHPLTQKLGDVYVRCLDAPKAGLRLLEANDRRLKEEFETALSKVTFPNGKNIVQIPMKKLPIPMYLRDDPNLEARLTSLANKLLKTGYALLKLYKEELDSKDITTHKQRFNNRDEDLSQHFTEHRKMYEFNKTDPGSRDVWIGVLRPLQRAIRVSFFCSGGGIKRVQTPLDIPSQWGKEFYEGVNENLRDKIWESEYGPGTGRSGKQSKPTFPVQKRYVELSYEKAFEYEPEPEDVKRYNIDLEEFQTNLKLFLEGLGPTGYALLKASCLSLCSNPEAFCPYDLAFREICYLKAMASQTKKTNNSILNHFPSKAVMELMASRPPRPITTTGYLTSVVKSGAIRGRSKNDGQNLEPV</sequence>
<accession>A0A0L6VGP0</accession>
<proteinExistence type="inferred from homology"/>
<dbReference type="Pfam" id="PF05183">
    <property type="entry name" value="RdRP"/>
    <property type="match status" value="2"/>
</dbReference>
<dbReference type="GO" id="GO:0003723">
    <property type="term" value="F:RNA binding"/>
    <property type="evidence" value="ECO:0007669"/>
    <property type="project" value="UniProtKB-KW"/>
</dbReference>
<protein>
    <recommendedName>
        <fullName evidence="1">RNA-dependent RNA polymerase</fullName>
        <ecNumber evidence="1">2.7.7.48</ecNumber>
    </recommendedName>
</protein>
<reference evidence="3 4" key="1">
    <citation type="submission" date="2015-08" db="EMBL/GenBank/DDBJ databases">
        <title>Next Generation Sequencing and Analysis of the Genome of Puccinia sorghi L Schw, the Causal Agent of Maize Common Rust.</title>
        <authorList>
            <person name="Rochi L."/>
            <person name="Burguener G."/>
            <person name="Darino M."/>
            <person name="Turjanski A."/>
            <person name="Kreff E."/>
            <person name="Dieguez M.J."/>
            <person name="Sacco F."/>
        </authorList>
    </citation>
    <scope>NUCLEOTIDE SEQUENCE [LARGE SCALE GENOMIC DNA]</scope>
    <source>
        <strain evidence="3 4">RO10H11247</strain>
    </source>
</reference>
<dbReference type="InterPro" id="IPR057596">
    <property type="entry name" value="RDRP_core"/>
</dbReference>
<dbReference type="PANTHER" id="PTHR23079:SF55">
    <property type="entry name" value="RNA-DIRECTED RNA POLYMERASE"/>
    <property type="match status" value="1"/>
</dbReference>
<dbReference type="STRING" id="27349.A0A0L6VGP0"/>
<gene>
    <name evidence="3" type="ORF">VP01_1644g1</name>
</gene>
<evidence type="ECO:0000313" key="3">
    <source>
        <dbReference type="EMBL" id="KNZ59913.1"/>
    </source>
</evidence>
<dbReference type="VEuPathDB" id="FungiDB:VP01_1644g1"/>
<dbReference type="EMBL" id="LAVV01006442">
    <property type="protein sequence ID" value="KNZ59913.1"/>
    <property type="molecule type" value="Genomic_DNA"/>
</dbReference>
<name>A0A0L6VGP0_9BASI</name>
<comment type="catalytic activity">
    <reaction evidence="1">
        <text>RNA(n) + a ribonucleoside 5'-triphosphate = RNA(n+1) + diphosphate</text>
        <dbReference type="Rhea" id="RHEA:21248"/>
        <dbReference type="Rhea" id="RHEA-COMP:14527"/>
        <dbReference type="Rhea" id="RHEA-COMP:17342"/>
        <dbReference type="ChEBI" id="CHEBI:33019"/>
        <dbReference type="ChEBI" id="CHEBI:61557"/>
        <dbReference type="ChEBI" id="CHEBI:140395"/>
        <dbReference type="EC" id="2.7.7.48"/>
    </reaction>
</comment>
<dbReference type="AlphaFoldDB" id="A0A0L6VGP0"/>
<keyword evidence="1" id="KW-0694">RNA-binding</keyword>
<keyword evidence="1" id="KW-0696">RNA-directed RNA polymerase</keyword>
<dbReference type="EC" id="2.7.7.48" evidence="1"/>
<keyword evidence="1" id="KW-0548">Nucleotidyltransferase</keyword>
<dbReference type="PANTHER" id="PTHR23079">
    <property type="entry name" value="RNA-DEPENDENT RNA POLYMERASE"/>
    <property type="match status" value="1"/>
</dbReference>
<dbReference type="GO" id="GO:0030422">
    <property type="term" value="P:siRNA processing"/>
    <property type="evidence" value="ECO:0007669"/>
    <property type="project" value="TreeGrafter"/>
</dbReference>
<comment type="caution">
    <text evidence="3">The sequence shown here is derived from an EMBL/GenBank/DDBJ whole genome shotgun (WGS) entry which is preliminary data.</text>
</comment>
<keyword evidence="1" id="KW-0808">Transferase</keyword>
<dbReference type="GO" id="GO:0003968">
    <property type="term" value="F:RNA-directed RNA polymerase activity"/>
    <property type="evidence" value="ECO:0007669"/>
    <property type="project" value="UniProtKB-KW"/>
</dbReference>
<dbReference type="InterPro" id="IPR007855">
    <property type="entry name" value="RDRP"/>
</dbReference>
<evidence type="ECO:0000313" key="4">
    <source>
        <dbReference type="Proteomes" id="UP000037035"/>
    </source>
</evidence>
<feature type="domain" description="RDRP core" evidence="2">
    <location>
        <begin position="400"/>
        <end position="880"/>
    </location>
</feature>
<comment type="similarity">
    <text evidence="1">Belongs to the RdRP family.</text>
</comment>
<feature type="domain" description="RDRP core" evidence="2">
    <location>
        <begin position="125"/>
        <end position="283"/>
    </location>
</feature>
<keyword evidence="4" id="KW-1185">Reference proteome</keyword>